<dbReference type="SUPFAM" id="SSF55120">
    <property type="entry name" value="Pseudouridine synthase"/>
    <property type="match status" value="1"/>
</dbReference>
<dbReference type="GO" id="GO:0003723">
    <property type="term" value="F:RNA binding"/>
    <property type="evidence" value="ECO:0007669"/>
    <property type="project" value="UniProtKB-KW"/>
</dbReference>
<dbReference type="PANTHER" id="PTHR47683:SF2">
    <property type="entry name" value="RNA-BINDING S4 DOMAIN-CONTAINING PROTEIN"/>
    <property type="match status" value="1"/>
</dbReference>
<dbReference type="InterPro" id="IPR006145">
    <property type="entry name" value="PsdUridine_synth_RsuA/RluA"/>
</dbReference>
<protein>
    <submittedName>
        <fullName evidence="7">RsuA protein</fullName>
    </submittedName>
</protein>
<dbReference type="Gene3D" id="1.10.238.10">
    <property type="entry name" value="EF-hand"/>
    <property type="match status" value="2"/>
</dbReference>
<dbReference type="Pfam" id="PF00849">
    <property type="entry name" value="PseudoU_synth_2"/>
    <property type="match status" value="1"/>
</dbReference>
<dbReference type="PROSITE" id="PS01149">
    <property type="entry name" value="PSI_RSU"/>
    <property type="match status" value="1"/>
</dbReference>
<dbReference type="EMBL" id="CAJNJA010002892">
    <property type="protein sequence ID" value="CAE7171385.1"/>
    <property type="molecule type" value="Genomic_DNA"/>
</dbReference>
<feature type="region of interest" description="Disordered" evidence="5">
    <location>
        <begin position="466"/>
        <end position="487"/>
    </location>
</feature>
<dbReference type="SUPFAM" id="SSF47473">
    <property type="entry name" value="EF-hand"/>
    <property type="match status" value="1"/>
</dbReference>
<dbReference type="GO" id="GO:0009982">
    <property type="term" value="F:pseudouridine synthase activity"/>
    <property type="evidence" value="ECO:0007669"/>
    <property type="project" value="InterPro"/>
</dbReference>
<dbReference type="PANTHER" id="PTHR47683">
    <property type="entry name" value="PSEUDOURIDINE SYNTHASE FAMILY PROTEIN-RELATED"/>
    <property type="match status" value="1"/>
</dbReference>
<dbReference type="InterPro" id="IPR018247">
    <property type="entry name" value="EF_Hand_1_Ca_BS"/>
</dbReference>
<dbReference type="InterPro" id="IPR002048">
    <property type="entry name" value="EF_hand_dom"/>
</dbReference>
<dbReference type="SMART" id="SM00054">
    <property type="entry name" value="EFh"/>
    <property type="match status" value="4"/>
</dbReference>
<reference evidence="7" key="1">
    <citation type="submission" date="2021-02" db="EMBL/GenBank/DDBJ databases">
        <authorList>
            <person name="Dougan E. K."/>
            <person name="Rhodes N."/>
            <person name="Thang M."/>
            <person name="Chan C."/>
        </authorList>
    </citation>
    <scope>NUCLEOTIDE SEQUENCE</scope>
</reference>
<dbReference type="AlphaFoldDB" id="A0A812IPN2"/>
<keyword evidence="3" id="KW-0413">Isomerase</keyword>
<feature type="region of interest" description="Disordered" evidence="5">
    <location>
        <begin position="370"/>
        <end position="401"/>
    </location>
</feature>
<dbReference type="GO" id="GO:0005509">
    <property type="term" value="F:calcium ion binding"/>
    <property type="evidence" value="ECO:0007669"/>
    <property type="project" value="InterPro"/>
</dbReference>
<dbReference type="Gene3D" id="3.30.70.580">
    <property type="entry name" value="Pseudouridine synthase I, catalytic domain, N-terminal subdomain"/>
    <property type="match status" value="1"/>
</dbReference>
<evidence type="ECO:0000313" key="7">
    <source>
        <dbReference type="EMBL" id="CAE7171385.1"/>
    </source>
</evidence>
<dbReference type="InterPro" id="IPR020103">
    <property type="entry name" value="PsdUridine_synth_cat_dom_sf"/>
</dbReference>
<evidence type="ECO:0000256" key="5">
    <source>
        <dbReference type="SAM" id="MobiDB-lite"/>
    </source>
</evidence>
<dbReference type="Pfam" id="PF13499">
    <property type="entry name" value="EF-hand_7"/>
    <property type="match status" value="1"/>
</dbReference>
<dbReference type="InterPro" id="IPR042092">
    <property type="entry name" value="PsdUridine_s_RsuA/RluB/E/F_cat"/>
</dbReference>
<evidence type="ECO:0000259" key="6">
    <source>
        <dbReference type="PROSITE" id="PS50222"/>
    </source>
</evidence>
<evidence type="ECO:0000256" key="4">
    <source>
        <dbReference type="PROSITE-ProRule" id="PRU00182"/>
    </source>
</evidence>
<dbReference type="Proteomes" id="UP000601435">
    <property type="component" value="Unassembled WGS sequence"/>
</dbReference>
<dbReference type="InterPro" id="IPR018496">
    <property type="entry name" value="PsdUridine_synth_RsuA/RluB_CS"/>
</dbReference>
<evidence type="ECO:0000256" key="2">
    <source>
        <dbReference type="ARBA" id="ARBA00022837"/>
    </source>
</evidence>
<sequence length="746" mass="82173">MLAAAVGTDCMIASSRAALSRLTTRIGRQRRQLPRHAAAQASSSAAINQTPILPGWPAVAAAAVPLLRCVALATNGSVRAARRQVALGRVAIDGRRAEDELEMVENDRVVSVFKTKRGKIQELKAPRRQEVYIKLHKQRGVVCSHVRELPDALIVSDVYPVGAEDCHCVGRLDARSEGLLLVTTDGFFTRTASMPETHVEKEYVVLIAPAASGPGADACLPFRPPTEATLRQLTDGVDLLDGKALAAALEAEVLQCNEALGLARLRLVVDSGRYHLVRRMMAALGYSCKQLIRTRIGEIRGVPVRPASLEQAAAEDKAEASAQAARAEKGFAESLLPGQYAPISTEDIVAVYRRGLQWLDHLAESRVASGKTEGESDLASVQSDVAASPHERMAPRRSKLSLSRRRDLSQVLCSITAGCSSIQREPREFSKVLHTFDTDTSNWEERRCISRDEVREHFVSPFKHCRTLGDDGPKTGQNHNRSPIVGRKPSNEEILARARRVIISAKAHREMSWDKVFAAADSDKSGALDAKELKQAVRAALRITPETLPDYDLQVLFDVIDHDKSGSVEMSELLEYVSHGSKRPDDENRLLEKKTARVRRNLNLAFRKYTASHSAINELFANIDAGGDGKISLLEFLYFARQNLHLTAYDVGDMELKQFYKSMDRNGDGVDAEELLNFIKEQHAELSGRKVFSFMDGSSEDAAKKEPWKQRNPFEKACASGEGPSCVFVNLGRIKPPSMRLAMSSR</sequence>
<name>A0A812IPN2_9DINO</name>
<dbReference type="PROSITE" id="PS50222">
    <property type="entry name" value="EF_HAND_2"/>
    <property type="match status" value="3"/>
</dbReference>
<keyword evidence="8" id="KW-1185">Reference proteome</keyword>
<keyword evidence="2" id="KW-0106">Calcium</keyword>
<dbReference type="GO" id="GO:0001522">
    <property type="term" value="P:pseudouridine synthesis"/>
    <property type="evidence" value="ECO:0007669"/>
    <property type="project" value="InterPro"/>
</dbReference>
<dbReference type="PROSITE" id="PS00018">
    <property type="entry name" value="EF_HAND_1"/>
    <property type="match status" value="2"/>
</dbReference>
<evidence type="ECO:0000256" key="3">
    <source>
        <dbReference type="ARBA" id="ARBA00023235"/>
    </source>
</evidence>
<comment type="caution">
    <text evidence="7">The sequence shown here is derived from an EMBL/GenBank/DDBJ whole genome shotgun (WGS) entry which is preliminary data.</text>
</comment>
<dbReference type="GO" id="GO:0006364">
    <property type="term" value="P:rRNA processing"/>
    <property type="evidence" value="ECO:0007669"/>
    <property type="project" value="UniProtKB-ARBA"/>
</dbReference>
<feature type="domain" description="EF-hand" evidence="6">
    <location>
        <begin position="508"/>
        <end position="543"/>
    </location>
</feature>
<dbReference type="PROSITE" id="PS50889">
    <property type="entry name" value="S4"/>
    <property type="match status" value="1"/>
</dbReference>
<evidence type="ECO:0000313" key="8">
    <source>
        <dbReference type="Proteomes" id="UP000601435"/>
    </source>
</evidence>
<feature type="domain" description="EF-hand" evidence="6">
    <location>
        <begin position="611"/>
        <end position="646"/>
    </location>
</feature>
<accession>A0A812IPN2</accession>
<organism evidence="7 8">
    <name type="scientific">Symbiodinium necroappetens</name>
    <dbReference type="NCBI Taxonomy" id="1628268"/>
    <lineage>
        <taxon>Eukaryota</taxon>
        <taxon>Sar</taxon>
        <taxon>Alveolata</taxon>
        <taxon>Dinophyceae</taxon>
        <taxon>Suessiales</taxon>
        <taxon>Symbiodiniaceae</taxon>
        <taxon>Symbiodinium</taxon>
    </lineage>
</organism>
<dbReference type="Gene3D" id="3.30.70.1560">
    <property type="entry name" value="Alpha-L RNA-binding motif"/>
    <property type="match status" value="1"/>
</dbReference>
<evidence type="ECO:0000256" key="1">
    <source>
        <dbReference type="ARBA" id="ARBA00008348"/>
    </source>
</evidence>
<feature type="domain" description="EF-hand" evidence="6">
    <location>
        <begin position="651"/>
        <end position="685"/>
    </location>
</feature>
<dbReference type="InterPro" id="IPR050343">
    <property type="entry name" value="RsuA_PseudoU_synthase"/>
</dbReference>
<proteinExistence type="inferred from homology"/>
<gene>
    <name evidence="7" type="primary">rsuA</name>
    <name evidence="7" type="ORF">SNEC2469_LOCUS501</name>
</gene>
<keyword evidence="4" id="KW-0694">RNA-binding</keyword>
<dbReference type="InterPro" id="IPR020094">
    <property type="entry name" value="TruA/RsuA/RluB/E/F_N"/>
</dbReference>
<dbReference type="InterPro" id="IPR011992">
    <property type="entry name" value="EF-hand-dom_pair"/>
</dbReference>
<comment type="similarity">
    <text evidence="1">Belongs to the pseudouridine synthase RsuA family.</text>
</comment>
<dbReference type="OrthoDB" id="293868at2759"/>